<evidence type="ECO:0000256" key="2">
    <source>
        <dbReference type="ARBA" id="ARBA00022737"/>
    </source>
</evidence>
<reference evidence="5" key="1">
    <citation type="submission" date="2012-11" db="EMBL/GenBank/DDBJ databases">
        <authorList>
            <person name="Lucero-Rivera Y.E."/>
            <person name="Tovar-Ramirez D."/>
        </authorList>
    </citation>
    <scope>NUCLEOTIDE SEQUENCE [LARGE SCALE GENOMIC DNA]</scope>
    <source>
        <strain evidence="5">Araruama</strain>
    </source>
</reference>
<keyword evidence="1 3" id="KW-0853">WD repeat</keyword>
<dbReference type="EMBL" id="ATBP01000515">
    <property type="protein sequence ID" value="ETR69975.1"/>
    <property type="molecule type" value="Genomic_DNA"/>
</dbReference>
<dbReference type="Pfam" id="PF07676">
    <property type="entry name" value="PD40"/>
    <property type="match status" value="2"/>
</dbReference>
<dbReference type="InterPro" id="IPR015943">
    <property type="entry name" value="WD40/YVTN_repeat-like_dom_sf"/>
</dbReference>
<protein>
    <submittedName>
        <fullName evidence="4">Uncharacterized protein</fullName>
    </submittedName>
</protein>
<dbReference type="GO" id="GO:0003682">
    <property type="term" value="F:chromatin binding"/>
    <property type="evidence" value="ECO:0007669"/>
    <property type="project" value="TreeGrafter"/>
</dbReference>
<dbReference type="PROSITE" id="PS50294">
    <property type="entry name" value="WD_REPEATS_REGION"/>
    <property type="match status" value="2"/>
</dbReference>
<dbReference type="PANTHER" id="PTHR19932:SF10">
    <property type="entry name" value="WD REPEAT AND HMG-BOX DNA-BINDING PROTEIN 1"/>
    <property type="match status" value="1"/>
</dbReference>
<dbReference type="SMART" id="SM00320">
    <property type="entry name" value="WD40"/>
    <property type="match status" value="6"/>
</dbReference>
<sequence length="352" mass="39822">MHLEEKVLSNHSDIIRGLSWSPDGNYLAVGGYDEILTVWDVDDEDDIYVYQDLSGWITRSVWSPNGQYIACSSYQSGEIKILNSDNGEEHTSISGHERGCMCLKWLSGNQIIASGGHDYKVKLWDIQSGNEILDLNCPDQVNHLISIPNSNSLFALLPGFKTVLFDPTDPESIKRALALKVRCPINPQNLLSPDGQYFLCLLNWEVLVVLDIYSGNAIKEIVCPNGKWESFSWSPDGKKLVAAGIDLYFYDTTTWDEIFRIKQPEHRDSFISTIEYCFWSKDSSMIFTSTHYDDLVNVWESETGKKLFSWRSGGKFRQGEYAIEDMAVHPIKNCIAFGDNKGNVFVLDILTG</sequence>
<dbReference type="InterPro" id="IPR001680">
    <property type="entry name" value="WD40_rpt"/>
</dbReference>
<gene>
    <name evidence="4" type="ORF">OMM_03572</name>
</gene>
<evidence type="ECO:0000256" key="3">
    <source>
        <dbReference type="PROSITE-ProRule" id="PRU00221"/>
    </source>
</evidence>
<name>A0A1V1P5F5_9BACT</name>
<dbReference type="InterPro" id="IPR019775">
    <property type="entry name" value="WD40_repeat_CS"/>
</dbReference>
<dbReference type="PROSITE" id="PS00678">
    <property type="entry name" value="WD_REPEATS_1"/>
    <property type="match status" value="1"/>
</dbReference>
<comment type="caution">
    <text evidence="4">The sequence shown here is derived from an EMBL/GenBank/DDBJ whole genome shotgun (WGS) entry which is preliminary data.</text>
</comment>
<dbReference type="GO" id="GO:0006281">
    <property type="term" value="P:DNA repair"/>
    <property type="evidence" value="ECO:0007669"/>
    <property type="project" value="TreeGrafter"/>
</dbReference>
<feature type="repeat" description="WD" evidence="3">
    <location>
        <begin position="93"/>
        <end position="134"/>
    </location>
</feature>
<dbReference type="GO" id="GO:0006261">
    <property type="term" value="P:DNA-templated DNA replication"/>
    <property type="evidence" value="ECO:0007669"/>
    <property type="project" value="TreeGrafter"/>
</dbReference>
<evidence type="ECO:0000256" key="1">
    <source>
        <dbReference type="ARBA" id="ARBA00022574"/>
    </source>
</evidence>
<keyword evidence="2" id="KW-0677">Repeat</keyword>
<dbReference type="SUPFAM" id="SSF50978">
    <property type="entry name" value="WD40 repeat-like"/>
    <property type="match status" value="1"/>
</dbReference>
<dbReference type="PANTHER" id="PTHR19932">
    <property type="entry name" value="WD REPEAT AND HMG-BOX DNA BINDING PROTEIN"/>
    <property type="match status" value="1"/>
</dbReference>
<accession>A0A1V1P5F5</accession>
<dbReference type="Proteomes" id="UP000189670">
    <property type="component" value="Unassembled WGS sequence"/>
</dbReference>
<dbReference type="PROSITE" id="PS50082">
    <property type="entry name" value="WD_REPEATS_2"/>
    <property type="match status" value="2"/>
</dbReference>
<dbReference type="AlphaFoldDB" id="A0A1V1P5F5"/>
<proteinExistence type="predicted"/>
<evidence type="ECO:0000313" key="4">
    <source>
        <dbReference type="EMBL" id="ETR69975.1"/>
    </source>
</evidence>
<dbReference type="Gene3D" id="2.130.10.10">
    <property type="entry name" value="YVTN repeat-like/Quinoprotein amine dehydrogenase"/>
    <property type="match status" value="2"/>
</dbReference>
<dbReference type="InterPro" id="IPR011659">
    <property type="entry name" value="WD40"/>
</dbReference>
<evidence type="ECO:0000313" key="5">
    <source>
        <dbReference type="Proteomes" id="UP000189670"/>
    </source>
</evidence>
<feature type="repeat" description="WD" evidence="3">
    <location>
        <begin position="8"/>
        <end position="49"/>
    </location>
</feature>
<organism evidence="4 5">
    <name type="scientific">Candidatus Magnetoglobus multicellularis str. Araruama</name>
    <dbReference type="NCBI Taxonomy" id="890399"/>
    <lineage>
        <taxon>Bacteria</taxon>
        <taxon>Pseudomonadati</taxon>
        <taxon>Thermodesulfobacteriota</taxon>
        <taxon>Desulfobacteria</taxon>
        <taxon>Desulfobacterales</taxon>
        <taxon>Desulfobacteraceae</taxon>
        <taxon>Candidatus Magnetoglobus</taxon>
    </lineage>
</organism>
<dbReference type="InterPro" id="IPR036322">
    <property type="entry name" value="WD40_repeat_dom_sf"/>
</dbReference>
<dbReference type="Pfam" id="PF00400">
    <property type="entry name" value="WD40"/>
    <property type="match status" value="2"/>
</dbReference>